<feature type="region of interest" description="Disordered" evidence="2">
    <location>
        <begin position="1"/>
        <end position="29"/>
    </location>
</feature>
<evidence type="ECO:0000313" key="4">
    <source>
        <dbReference type="Proteomes" id="UP001327560"/>
    </source>
</evidence>
<feature type="compositionally biased region" description="Basic and acidic residues" evidence="2">
    <location>
        <begin position="276"/>
        <end position="291"/>
    </location>
</feature>
<proteinExistence type="inferred from homology"/>
<sequence>MNRERKEKEKVGGGDKVPRGHVPVLVGRGEDGAPPVERFVVHLSVLRNPFVVKLLDMGAEEFGSHQQGVLRIPCDADHFRRIIGATSKPTRSSTKGNRTLSLSASHDASPSSALVFSSPSPPLLLLLNCSCSSSATEKPTAYKALQSYGFLVGLLPKGVLDYDLDESTGAFSAYLDGSCSFSLKGSYQLKYNSTISGRISTGLLTNLKGVSVKVLFFWLNIIEVRLLDDSLRFSVGIASADFALSNFYISPQCGCGLDCPDDDDVVTRSPLRLPGRHPDVREANGESPKRAVVVERGQEVEELHPLDED</sequence>
<evidence type="ECO:0000256" key="2">
    <source>
        <dbReference type="SAM" id="MobiDB-lite"/>
    </source>
</evidence>
<dbReference type="PANTHER" id="PTHR31676:SF76">
    <property type="entry name" value="OS05G0362300 PROTEIN"/>
    <property type="match status" value="1"/>
</dbReference>
<feature type="compositionally biased region" description="Basic and acidic residues" evidence="2">
    <location>
        <begin position="1"/>
        <end position="18"/>
    </location>
</feature>
<feature type="compositionally biased region" description="Polar residues" evidence="2">
    <location>
        <begin position="87"/>
        <end position="99"/>
    </location>
</feature>
<dbReference type="EMBL" id="CP136897">
    <property type="protein sequence ID" value="WOL17799.1"/>
    <property type="molecule type" value="Genomic_DNA"/>
</dbReference>
<keyword evidence="4" id="KW-1185">Reference proteome</keyword>
<dbReference type="InterPro" id="IPR003676">
    <property type="entry name" value="SAUR_fam"/>
</dbReference>
<dbReference type="Pfam" id="PF02519">
    <property type="entry name" value="Auxin_inducible"/>
    <property type="match status" value="1"/>
</dbReference>
<dbReference type="Proteomes" id="UP001327560">
    <property type="component" value="Chromosome 8"/>
</dbReference>
<dbReference type="AlphaFoldDB" id="A0AAQ3L019"/>
<feature type="region of interest" description="Disordered" evidence="2">
    <location>
        <begin position="85"/>
        <end position="104"/>
    </location>
</feature>
<organism evidence="3 4">
    <name type="scientific">Canna indica</name>
    <name type="common">Indian-shot</name>
    <dbReference type="NCBI Taxonomy" id="4628"/>
    <lineage>
        <taxon>Eukaryota</taxon>
        <taxon>Viridiplantae</taxon>
        <taxon>Streptophyta</taxon>
        <taxon>Embryophyta</taxon>
        <taxon>Tracheophyta</taxon>
        <taxon>Spermatophyta</taxon>
        <taxon>Magnoliopsida</taxon>
        <taxon>Liliopsida</taxon>
        <taxon>Zingiberales</taxon>
        <taxon>Cannaceae</taxon>
        <taxon>Canna</taxon>
    </lineage>
</organism>
<dbReference type="InterPro" id="IPR007493">
    <property type="entry name" value="DUF538"/>
</dbReference>
<reference evidence="3 4" key="1">
    <citation type="submission" date="2023-10" db="EMBL/GenBank/DDBJ databases">
        <title>Chromosome-scale genome assembly provides insights into flower coloration mechanisms of Canna indica.</title>
        <authorList>
            <person name="Li C."/>
        </authorList>
    </citation>
    <scope>NUCLEOTIDE SEQUENCE [LARGE SCALE GENOMIC DNA]</scope>
    <source>
        <tissue evidence="3">Flower</tissue>
    </source>
</reference>
<protein>
    <submittedName>
        <fullName evidence="3">Uncharacterized protein</fullName>
    </submittedName>
</protein>
<evidence type="ECO:0000256" key="1">
    <source>
        <dbReference type="ARBA" id="ARBA00006974"/>
    </source>
</evidence>
<gene>
    <name evidence="3" type="ORF">Cni_G26592</name>
</gene>
<dbReference type="Pfam" id="PF04398">
    <property type="entry name" value="DUF538"/>
    <property type="match status" value="1"/>
</dbReference>
<dbReference type="PANTHER" id="PTHR31676">
    <property type="entry name" value="T31J12.3 PROTEIN-RELATED"/>
    <property type="match status" value="1"/>
</dbReference>
<dbReference type="Gene3D" id="2.30.240.10">
    <property type="entry name" value="At5g01610-like"/>
    <property type="match status" value="1"/>
</dbReference>
<evidence type="ECO:0000313" key="3">
    <source>
        <dbReference type="EMBL" id="WOL17799.1"/>
    </source>
</evidence>
<comment type="similarity">
    <text evidence="1">Belongs to the ARG7 family.</text>
</comment>
<accession>A0AAQ3L019</accession>
<dbReference type="GO" id="GO:0009733">
    <property type="term" value="P:response to auxin"/>
    <property type="evidence" value="ECO:0007669"/>
    <property type="project" value="InterPro"/>
</dbReference>
<feature type="region of interest" description="Disordered" evidence="2">
    <location>
        <begin position="270"/>
        <end position="291"/>
    </location>
</feature>
<name>A0AAQ3L019_9LILI</name>
<dbReference type="SUPFAM" id="SSF141562">
    <property type="entry name" value="At5g01610-like"/>
    <property type="match status" value="1"/>
</dbReference>
<dbReference type="InterPro" id="IPR036758">
    <property type="entry name" value="At5g01610-like"/>
</dbReference>